<name>A0AA88A9N9_FICCA</name>
<feature type="region of interest" description="Disordered" evidence="1">
    <location>
        <begin position="1"/>
        <end position="28"/>
    </location>
</feature>
<evidence type="ECO:0000256" key="1">
    <source>
        <dbReference type="SAM" id="MobiDB-lite"/>
    </source>
</evidence>
<proteinExistence type="predicted"/>
<reference evidence="2" key="1">
    <citation type="submission" date="2023-07" db="EMBL/GenBank/DDBJ databases">
        <title>draft genome sequence of fig (Ficus carica).</title>
        <authorList>
            <person name="Takahashi T."/>
            <person name="Nishimura K."/>
        </authorList>
    </citation>
    <scope>NUCLEOTIDE SEQUENCE</scope>
</reference>
<accession>A0AA88A9N9</accession>
<organism evidence="2 3">
    <name type="scientific">Ficus carica</name>
    <name type="common">Common fig</name>
    <dbReference type="NCBI Taxonomy" id="3494"/>
    <lineage>
        <taxon>Eukaryota</taxon>
        <taxon>Viridiplantae</taxon>
        <taxon>Streptophyta</taxon>
        <taxon>Embryophyta</taxon>
        <taxon>Tracheophyta</taxon>
        <taxon>Spermatophyta</taxon>
        <taxon>Magnoliopsida</taxon>
        <taxon>eudicotyledons</taxon>
        <taxon>Gunneridae</taxon>
        <taxon>Pentapetalae</taxon>
        <taxon>rosids</taxon>
        <taxon>fabids</taxon>
        <taxon>Rosales</taxon>
        <taxon>Moraceae</taxon>
        <taxon>Ficeae</taxon>
        <taxon>Ficus</taxon>
    </lineage>
</organism>
<gene>
    <name evidence="2" type="ORF">TIFTF001_017680</name>
</gene>
<protein>
    <submittedName>
        <fullName evidence="2">Uncharacterized protein</fullName>
    </submittedName>
</protein>
<dbReference type="AlphaFoldDB" id="A0AA88A9N9"/>
<evidence type="ECO:0000313" key="2">
    <source>
        <dbReference type="EMBL" id="GMN48499.1"/>
    </source>
</evidence>
<comment type="caution">
    <text evidence="2">The sequence shown here is derived from an EMBL/GenBank/DDBJ whole genome shotgun (WGS) entry which is preliminary data.</text>
</comment>
<keyword evidence="3" id="KW-1185">Reference proteome</keyword>
<dbReference type="EMBL" id="BTGU01000028">
    <property type="protein sequence ID" value="GMN48499.1"/>
    <property type="molecule type" value="Genomic_DNA"/>
</dbReference>
<dbReference type="Proteomes" id="UP001187192">
    <property type="component" value="Unassembled WGS sequence"/>
</dbReference>
<evidence type="ECO:0000313" key="3">
    <source>
        <dbReference type="Proteomes" id="UP001187192"/>
    </source>
</evidence>
<sequence>MLPQPLVHRDHRDSKLAPSGIRNDSPWTKARDGEIFNIRPRVTVNRV</sequence>